<sequence length="493" mass="55907">MVVGAYSDVVQVTETLLPRSCISFFAYTHNWLYYSSSCLPVVLEAESLIQDLNLLKVMENSQSTTSVIAKLMGFDETPPHQQPVSRQQKVLSDNYLQKSGSIGKRSRTYSQNNLLGSKKRVNQRTNDSYVDQKVLSSESNRENGKSDTVLTRKKIFLKPNLANTQQSSRPSFLLDSQTTFAWEAKKQLLERLKMTRVFQERQSSRQKCCNLGESFSLNNTKSTSRLGSSIGISSNEGSGKLVNVMHTNTKKNQLVSNSATPFVASSNTDAGTEDVLEPPFREDNSSNSEYCESSSNDLHDLWMEDDFGPEMATSSDDERSCTGQTLGSMTPFGATESRDFSYMVDVLDESAFQDGDVEIRFEKWHSSECMASYSIFETLEKKYGKQELWQKSERKLLFDRINSGMIEILRPRIDIRVSPNLLQRKMRNMSRRDVIEEELSMFLLNQEKGVNDGVSEKAVGREPWFDPLDEIDSLVTELEIFLFDKLTAELVNV</sequence>
<dbReference type="Pfam" id="PF14309">
    <property type="entry name" value="DUF4378"/>
    <property type="match status" value="1"/>
</dbReference>
<name>A0AA36DVD7_LACSI</name>
<feature type="region of interest" description="Disordered" evidence="1">
    <location>
        <begin position="306"/>
        <end position="328"/>
    </location>
</feature>
<keyword evidence="4" id="KW-1185">Reference proteome</keyword>
<feature type="compositionally biased region" description="Low complexity" evidence="1">
    <location>
        <begin position="285"/>
        <end position="294"/>
    </location>
</feature>
<reference evidence="3" key="1">
    <citation type="submission" date="2023-04" db="EMBL/GenBank/DDBJ databases">
        <authorList>
            <person name="Vijverberg K."/>
            <person name="Xiong W."/>
            <person name="Schranz E."/>
        </authorList>
    </citation>
    <scope>NUCLEOTIDE SEQUENCE</scope>
</reference>
<dbReference type="PANTHER" id="PTHR46836">
    <property type="entry name" value="AFADIN"/>
    <property type="match status" value="1"/>
</dbReference>
<evidence type="ECO:0000313" key="3">
    <source>
        <dbReference type="EMBL" id="CAI9273519.1"/>
    </source>
</evidence>
<evidence type="ECO:0000259" key="2">
    <source>
        <dbReference type="Pfam" id="PF14309"/>
    </source>
</evidence>
<dbReference type="PANTHER" id="PTHR46836:SF12">
    <property type="entry name" value="DUF3741-ASSOCIATED SEQUENCE MOTIF PROTEIN-RELATED"/>
    <property type="match status" value="1"/>
</dbReference>
<accession>A0AA36DVD7</accession>
<gene>
    <name evidence="3" type="ORF">LSALG_LOCUS13663</name>
</gene>
<dbReference type="InterPro" id="IPR025486">
    <property type="entry name" value="DUF4378"/>
</dbReference>
<feature type="domain" description="DUF4378" evidence="2">
    <location>
        <begin position="339"/>
        <end position="489"/>
    </location>
</feature>
<dbReference type="EMBL" id="OX465078">
    <property type="protein sequence ID" value="CAI9273519.1"/>
    <property type="molecule type" value="Genomic_DNA"/>
</dbReference>
<feature type="region of interest" description="Disordered" evidence="1">
    <location>
        <begin position="252"/>
        <end position="294"/>
    </location>
</feature>
<organism evidence="3 4">
    <name type="scientific">Lactuca saligna</name>
    <name type="common">Willowleaf lettuce</name>
    <dbReference type="NCBI Taxonomy" id="75948"/>
    <lineage>
        <taxon>Eukaryota</taxon>
        <taxon>Viridiplantae</taxon>
        <taxon>Streptophyta</taxon>
        <taxon>Embryophyta</taxon>
        <taxon>Tracheophyta</taxon>
        <taxon>Spermatophyta</taxon>
        <taxon>Magnoliopsida</taxon>
        <taxon>eudicotyledons</taxon>
        <taxon>Gunneridae</taxon>
        <taxon>Pentapetalae</taxon>
        <taxon>asterids</taxon>
        <taxon>campanulids</taxon>
        <taxon>Asterales</taxon>
        <taxon>Asteraceae</taxon>
        <taxon>Cichorioideae</taxon>
        <taxon>Cichorieae</taxon>
        <taxon>Lactucinae</taxon>
        <taxon>Lactuca</taxon>
    </lineage>
</organism>
<feature type="compositionally biased region" description="Polar residues" evidence="1">
    <location>
        <begin position="252"/>
        <end position="270"/>
    </location>
</feature>
<evidence type="ECO:0000256" key="1">
    <source>
        <dbReference type="SAM" id="MobiDB-lite"/>
    </source>
</evidence>
<dbReference type="AlphaFoldDB" id="A0AA36DVD7"/>
<proteinExistence type="predicted"/>
<evidence type="ECO:0000313" key="4">
    <source>
        <dbReference type="Proteomes" id="UP001177003"/>
    </source>
</evidence>
<dbReference type="Proteomes" id="UP001177003">
    <property type="component" value="Chromosome 2"/>
</dbReference>
<protein>
    <recommendedName>
        <fullName evidence="2">DUF4378 domain-containing protein</fullName>
    </recommendedName>
</protein>